<feature type="transmembrane region" description="Helical" evidence="7">
    <location>
        <begin position="115"/>
        <end position="133"/>
    </location>
</feature>
<keyword evidence="4 7" id="KW-1133">Transmembrane helix</keyword>
<feature type="transmembrane region" description="Helical" evidence="7">
    <location>
        <begin position="364"/>
        <end position="387"/>
    </location>
</feature>
<evidence type="ECO:0000313" key="8">
    <source>
        <dbReference type="EMBL" id="MFC4910770.1"/>
    </source>
</evidence>
<comment type="subcellular location">
    <subcellularLocation>
        <location evidence="1">Cell membrane</location>
        <topology evidence="1">Multi-pass membrane protein</topology>
    </subcellularLocation>
</comment>
<evidence type="ECO:0000256" key="6">
    <source>
        <dbReference type="SAM" id="MobiDB-lite"/>
    </source>
</evidence>
<evidence type="ECO:0000256" key="7">
    <source>
        <dbReference type="SAM" id="Phobius"/>
    </source>
</evidence>
<feature type="transmembrane region" description="Helical" evidence="7">
    <location>
        <begin position="172"/>
        <end position="190"/>
    </location>
</feature>
<feature type="transmembrane region" description="Helical" evidence="7">
    <location>
        <begin position="335"/>
        <end position="352"/>
    </location>
</feature>
<feature type="compositionally biased region" description="Basic and acidic residues" evidence="6">
    <location>
        <begin position="263"/>
        <end position="277"/>
    </location>
</feature>
<organism evidence="8 9">
    <name type="scientific">Actinomadura gamaensis</name>
    <dbReference type="NCBI Taxonomy" id="1763541"/>
    <lineage>
        <taxon>Bacteria</taxon>
        <taxon>Bacillati</taxon>
        <taxon>Actinomycetota</taxon>
        <taxon>Actinomycetes</taxon>
        <taxon>Streptosporangiales</taxon>
        <taxon>Thermomonosporaceae</taxon>
        <taxon>Actinomadura</taxon>
    </lineage>
</organism>
<keyword evidence="5 7" id="KW-0472">Membrane</keyword>
<accession>A0ABV9U5D5</accession>
<evidence type="ECO:0000256" key="2">
    <source>
        <dbReference type="ARBA" id="ARBA00022475"/>
    </source>
</evidence>
<dbReference type="PANTHER" id="PTHR23513:SF18">
    <property type="entry name" value="INTEGRAL MEMBRANE PROTEIN"/>
    <property type="match status" value="1"/>
</dbReference>
<feature type="transmembrane region" description="Helical" evidence="7">
    <location>
        <begin position="483"/>
        <end position="501"/>
    </location>
</feature>
<sequence length="513" mass="52207">MSESAGHPAEDRRHRGPGGARAGAGHTSATNSAGPGRTRVLGRVRSGARSVGGGFRRVGRATRRATYAQGAGRSGLGALIESTAVNSAGDALVAVALAGTLFFNLDVNQARGQVALYLLVTMAPFALVAPLIGPALDRTRHVRRYALAATMAGRGLLCWAMAGAVLHGDQVTFLPAAFGVLVLSKAFGVLKSAVTPRVLPDGITLVTANARVSFAGLLAAAVAAPLGGGVALLVGADWLLRLAPVVFGLGVVLVLRLPEHVDDPDAAKPPRPADGEAAKPPSAAEGEAATPPRAAVGEADGTSTGPDRAAETVRGRWRTLHRVGPVVAEAMQANAVLRAFSGFLIIYLAFVLRQEKFEPVPHNVALGLLAACAGAGGLAGTALGAWMKARAPQFIVYATLGFVTAVAAASAALFGLWAALAVAFAGAVGQTLGKLSLDAVVQREIGEEVRSSTFAVSETLHQLVWVAGGLLGLAMSMVADGRVALMLVAAVLGIALALLLVRRSGARRSARPG</sequence>
<feature type="region of interest" description="Disordered" evidence="6">
    <location>
        <begin position="1"/>
        <end position="40"/>
    </location>
</feature>
<dbReference type="PANTHER" id="PTHR23513">
    <property type="entry name" value="INTEGRAL MEMBRANE EFFLUX PROTEIN-RELATED"/>
    <property type="match status" value="1"/>
</dbReference>
<comment type="caution">
    <text evidence="8">The sequence shown here is derived from an EMBL/GenBank/DDBJ whole genome shotgun (WGS) entry which is preliminary data.</text>
</comment>
<keyword evidence="9" id="KW-1185">Reference proteome</keyword>
<evidence type="ECO:0000313" key="9">
    <source>
        <dbReference type="Proteomes" id="UP001595872"/>
    </source>
</evidence>
<evidence type="ECO:0000256" key="1">
    <source>
        <dbReference type="ARBA" id="ARBA00004651"/>
    </source>
</evidence>
<dbReference type="InterPro" id="IPR011701">
    <property type="entry name" value="MFS"/>
</dbReference>
<evidence type="ECO:0000256" key="3">
    <source>
        <dbReference type="ARBA" id="ARBA00022692"/>
    </source>
</evidence>
<dbReference type="Proteomes" id="UP001595872">
    <property type="component" value="Unassembled WGS sequence"/>
</dbReference>
<dbReference type="RefSeq" id="WP_378259415.1">
    <property type="nucleotide sequence ID" value="NZ_JBHSIT010000008.1"/>
</dbReference>
<feature type="region of interest" description="Disordered" evidence="6">
    <location>
        <begin position="263"/>
        <end position="313"/>
    </location>
</feature>
<dbReference type="InterPro" id="IPR036259">
    <property type="entry name" value="MFS_trans_sf"/>
</dbReference>
<evidence type="ECO:0000256" key="4">
    <source>
        <dbReference type="ARBA" id="ARBA00022989"/>
    </source>
</evidence>
<dbReference type="EMBL" id="JBHSIT010000008">
    <property type="protein sequence ID" value="MFC4910770.1"/>
    <property type="molecule type" value="Genomic_DNA"/>
</dbReference>
<dbReference type="Gene3D" id="1.20.1250.20">
    <property type="entry name" value="MFS general substrate transporter like domains"/>
    <property type="match status" value="1"/>
</dbReference>
<protein>
    <submittedName>
        <fullName evidence="8">MFS transporter</fullName>
    </submittedName>
</protein>
<dbReference type="SUPFAM" id="SSF103473">
    <property type="entry name" value="MFS general substrate transporter"/>
    <property type="match status" value="1"/>
</dbReference>
<dbReference type="Pfam" id="PF07690">
    <property type="entry name" value="MFS_1"/>
    <property type="match status" value="1"/>
</dbReference>
<reference evidence="9" key="1">
    <citation type="journal article" date="2019" name="Int. J. Syst. Evol. Microbiol.">
        <title>The Global Catalogue of Microorganisms (GCM) 10K type strain sequencing project: providing services to taxonomists for standard genome sequencing and annotation.</title>
        <authorList>
            <consortium name="The Broad Institute Genomics Platform"/>
            <consortium name="The Broad Institute Genome Sequencing Center for Infectious Disease"/>
            <person name="Wu L."/>
            <person name="Ma J."/>
        </authorList>
    </citation>
    <scope>NUCLEOTIDE SEQUENCE [LARGE SCALE GENOMIC DNA]</scope>
    <source>
        <strain evidence="9">KLKA75</strain>
    </source>
</reference>
<keyword evidence="3 7" id="KW-0812">Transmembrane</keyword>
<name>A0ABV9U5D5_9ACTN</name>
<feature type="transmembrane region" description="Helical" evidence="7">
    <location>
        <begin position="145"/>
        <end position="166"/>
    </location>
</feature>
<keyword evidence="2" id="KW-1003">Cell membrane</keyword>
<proteinExistence type="predicted"/>
<feature type="transmembrane region" description="Helical" evidence="7">
    <location>
        <begin position="394"/>
        <end position="427"/>
    </location>
</feature>
<evidence type="ECO:0000256" key="5">
    <source>
        <dbReference type="ARBA" id="ARBA00023136"/>
    </source>
</evidence>
<feature type="transmembrane region" description="Helical" evidence="7">
    <location>
        <begin position="202"/>
        <end position="226"/>
    </location>
</feature>
<feature type="transmembrane region" description="Helical" evidence="7">
    <location>
        <begin position="238"/>
        <end position="255"/>
    </location>
</feature>
<gene>
    <name evidence="8" type="ORF">ACFPCY_25880</name>
</gene>